<gene>
    <name evidence="4" type="ORF">HYH02_003101</name>
</gene>
<name>A0A835WQX9_9CHLO</name>
<protein>
    <submittedName>
        <fullName evidence="4">Uncharacterized protein</fullName>
    </submittedName>
</protein>
<dbReference type="GO" id="GO:0005737">
    <property type="term" value="C:cytoplasm"/>
    <property type="evidence" value="ECO:0007669"/>
    <property type="project" value="TreeGrafter"/>
</dbReference>
<keyword evidence="1" id="KW-0677">Repeat</keyword>
<dbReference type="EMBL" id="JAEHOD010000006">
    <property type="protein sequence ID" value="KAG2452065.1"/>
    <property type="molecule type" value="Genomic_DNA"/>
</dbReference>
<dbReference type="GO" id="GO:0000151">
    <property type="term" value="C:ubiquitin ligase complex"/>
    <property type="evidence" value="ECO:0007669"/>
    <property type="project" value="TreeGrafter"/>
</dbReference>
<proteinExistence type="predicted"/>
<dbReference type="InterPro" id="IPR011042">
    <property type="entry name" value="6-blade_b-propeller_TolB-like"/>
</dbReference>
<accession>A0A835WQX9</accession>
<sequence>MSEGGPQELVGADARGRHLTLGPFLSLKSSSSPDVNYRFDGTPIYATSAGNDSVIAVDGRVVVHLTPASSSDDGSTLMVSRIAGGDDEAGGEDRDSDVPDGADEQRRDGMGAEARFTFDLRCPAPAGEGVVYVVDGDRIRKLQLAPQQHGSEGPASAAAAAAAATEAEAEADAAQGPVARVTTLALAGWEPRAIWGLVHVPAEHLAGAAHAGPGGCLVFSTDTALYGLPLPLSGSSSASGGSSDSAADADADAADAAHADALAPQLLAGHPSEAGAGDGAGADARFTSIRIGLALDGEGGVLLLDQRTAGDGSDGGHTAIRRVSAADGAVSTLGVLTETFSRPAVLPGSGCLAAVMTHPQRAVSVIDLGMAPPRLLGPATAVGGGGGDGGGGGAAGATPGKAHARAAEAAAAAEEGAGGSGGHKRRRK</sequence>
<feature type="compositionally biased region" description="Gly residues" evidence="3">
    <location>
        <begin position="382"/>
        <end position="395"/>
    </location>
</feature>
<evidence type="ECO:0000256" key="1">
    <source>
        <dbReference type="ARBA" id="ARBA00022737"/>
    </source>
</evidence>
<dbReference type="InterPro" id="IPR044515">
    <property type="entry name" value="ABTB1"/>
</dbReference>
<comment type="caution">
    <text evidence="4">The sequence shown here is derived from an EMBL/GenBank/DDBJ whole genome shotgun (WGS) entry which is preliminary data.</text>
</comment>
<reference evidence="4" key="1">
    <citation type="journal article" date="2020" name="bioRxiv">
        <title>Comparative genomics of Chlamydomonas.</title>
        <authorList>
            <person name="Craig R.J."/>
            <person name="Hasan A.R."/>
            <person name="Ness R.W."/>
            <person name="Keightley P.D."/>
        </authorList>
    </citation>
    <scope>NUCLEOTIDE SEQUENCE</scope>
    <source>
        <strain evidence="4">CCAP 11/173</strain>
    </source>
</reference>
<evidence type="ECO:0000313" key="5">
    <source>
        <dbReference type="Proteomes" id="UP000613740"/>
    </source>
</evidence>
<keyword evidence="5" id="KW-1185">Reference proteome</keyword>
<feature type="compositionally biased region" description="Low complexity" evidence="3">
    <location>
        <begin position="396"/>
        <end position="415"/>
    </location>
</feature>
<evidence type="ECO:0000256" key="2">
    <source>
        <dbReference type="ARBA" id="ARBA00023043"/>
    </source>
</evidence>
<evidence type="ECO:0000256" key="3">
    <source>
        <dbReference type="SAM" id="MobiDB-lite"/>
    </source>
</evidence>
<dbReference type="Proteomes" id="UP000613740">
    <property type="component" value="Unassembled WGS sequence"/>
</dbReference>
<dbReference type="PANTHER" id="PTHR46231:SF1">
    <property type="entry name" value="ANKYRIN REPEAT AND BTB_POZ DOMAIN-CONTAINING PROTEIN 1"/>
    <property type="match status" value="1"/>
</dbReference>
<dbReference type="Gene3D" id="2.120.10.30">
    <property type="entry name" value="TolB, C-terminal domain"/>
    <property type="match status" value="1"/>
</dbReference>
<feature type="region of interest" description="Disordered" evidence="3">
    <location>
        <begin position="67"/>
        <end position="107"/>
    </location>
</feature>
<feature type="compositionally biased region" description="Basic and acidic residues" evidence="3">
    <location>
        <begin position="91"/>
        <end position="107"/>
    </location>
</feature>
<organism evidence="4 5">
    <name type="scientific">Chlamydomonas schloesseri</name>
    <dbReference type="NCBI Taxonomy" id="2026947"/>
    <lineage>
        <taxon>Eukaryota</taxon>
        <taxon>Viridiplantae</taxon>
        <taxon>Chlorophyta</taxon>
        <taxon>core chlorophytes</taxon>
        <taxon>Chlorophyceae</taxon>
        <taxon>CS clade</taxon>
        <taxon>Chlamydomonadales</taxon>
        <taxon>Chlamydomonadaceae</taxon>
        <taxon>Chlamydomonas</taxon>
    </lineage>
</organism>
<keyword evidence="2" id="KW-0040">ANK repeat</keyword>
<feature type="region of interest" description="Disordered" evidence="3">
    <location>
        <begin position="379"/>
        <end position="428"/>
    </location>
</feature>
<dbReference type="PANTHER" id="PTHR46231">
    <property type="entry name" value="ANKYRIN REPEAT AND BTB/POZ DOMAIN-CONTAINING PROTEIN 1"/>
    <property type="match status" value="1"/>
</dbReference>
<feature type="compositionally biased region" description="Polar residues" evidence="3">
    <location>
        <begin position="67"/>
        <end position="78"/>
    </location>
</feature>
<dbReference type="OrthoDB" id="542390at2759"/>
<dbReference type="AlphaFoldDB" id="A0A835WQX9"/>
<evidence type="ECO:0000313" key="4">
    <source>
        <dbReference type="EMBL" id="KAG2452065.1"/>
    </source>
</evidence>